<keyword evidence="2" id="KW-1185">Reference proteome</keyword>
<dbReference type="PANTHER" id="PTHR33377">
    <property type="entry name" value="OS10G0134700 PROTEIN-RELATED"/>
    <property type="match status" value="1"/>
</dbReference>
<reference evidence="1" key="1">
    <citation type="journal article" date="2013" name="Nat. Commun.">
        <title>Whole-genome sequencing of Oryza brachyantha reveals mechanisms underlying Oryza genome evolution.</title>
        <authorList>
            <person name="Chen J."/>
            <person name="Huang Q."/>
            <person name="Gao D."/>
            <person name="Wang J."/>
            <person name="Lang Y."/>
            <person name="Liu T."/>
            <person name="Li B."/>
            <person name="Bai Z."/>
            <person name="Luis Goicoechea J."/>
            <person name="Liang C."/>
            <person name="Chen C."/>
            <person name="Zhang W."/>
            <person name="Sun S."/>
            <person name="Liao Y."/>
            <person name="Zhang X."/>
            <person name="Yang L."/>
            <person name="Song C."/>
            <person name="Wang M."/>
            <person name="Shi J."/>
            <person name="Liu G."/>
            <person name="Liu J."/>
            <person name="Zhou H."/>
            <person name="Zhou W."/>
            <person name="Yu Q."/>
            <person name="An N."/>
            <person name="Chen Y."/>
            <person name="Cai Q."/>
            <person name="Wang B."/>
            <person name="Liu B."/>
            <person name="Min J."/>
            <person name="Huang Y."/>
            <person name="Wu H."/>
            <person name="Li Z."/>
            <person name="Zhang Y."/>
            <person name="Yin Y."/>
            <person name="Song W."/>
            <person name="Jiang J."/>
            <person name="Jackson S.A."/>
            <person name="Wing R.A."/>
            <person name="Wang J."/>
            <person name="Chen M."/>
        </authorList>
    </citation>
    <scope>NUCLEOTIDE SEQUENCE [LARGE SCALE GENOMIC DNA]</scope>
    <source>
        <strain evidence="1">cv. IRGC 101232</strain>
    </source>
</reference>
<evidence type="ECO:0000313" key="2">
    <source>
        <dbReference type="Proteomes" id="UP000006038"/>
    </source>
</evidence>
<reference evidence="1" key="2">
    <citation type="submission" date="2013-04" db="UniProtKB">
        <authorList>
            <consortium name="EnsemblPlants"/>
        </authorList>
    </citation>
    <scope>IDENTIFICATION</scope>
</reference>
<name>J3L1C7_ORYBR</name>
<dbReference type="OMA" id="QPRNSTH"/>
<evidence type="ECO:0000313" key="1">
    <source>
        <dbReference type="EnsemblPlants" id="OB01G30330.1"/>
    </source>
</evidence>
<dbReference type="EnsemblPlants" id="OB01G30330.1">
    <property type="protein sequence ID" value="OB01G30330.1"/>
    <property type="gene ID" value="OB01G30330"/>
</dbReference>
<sequence>MDALFSLVASDIVSRLISSLTTRYTNLSTADDKLERMQWLLLRARTIVEEAHGQQISNDQGTLLQLRQLMESMYRGYYVLNAFQEPHTCSDTTAARRLRKLEAAMEGLEATIGDLKEFAVFLLDSPRLPHRQPRNSTHLC</sequence>
<proteinExistence type="predicted"/>
<dbReference type="Proteomes" id="UP000006038">
    <property type="component" value="Chromosome 1"/>
</dbReference>
<dbReference type="HOGENOM" id="CLU_001090_2_2_1"/>
<dbReference type="PANTHER" id="PTHR33377:SF94">
    <property type="entry name" value="OS01G0582300 PROTEIN"/>
    <property type="match status" value="1"/>
</dbReference>
<dbReference type="Gramene" id="OB01G30330.1">
    <property type="protein sequence ID" value="OB01G30330.1"/>
    <property type="gene ID" value="OB01G30330"/>
</dbReference>
<organism evidence="1">
    <name type="scientific">Oryza brachyantha</name>
    <name type="common">malo sina</name>
    <dbReference type="NCBI Taxonomy" id="4533"/>
    <lineage>
        <taxon>Eukaryota</taxon>
        <taxon>Viridiplantae</taxon>
        <taxon>Streptophyta</taxon>
        <taxon>Embryophyta</taxon>
        <taxon>Tracheophyta</taxon>
        <taxon>Spermatophyta</taxon>
        <taxon>Magnoliopsida</taxon>
        <taxon>Liliopsida</taxon>
        <taxon>Poales</taxon>
        <taxon>Poaceae</taxon>
        <taxon>BOP clade</taxon>
        <taxon>Oryzoideae</taxon>
        <taxon>Oryzeae</taxon>
        <taxon>Oryzinae</taxon>
        <taxon>Oryza</taxon>
    </lineage>
</organism>
<evidence type="ECO:0008006" key="3">
    <source>
        <dbReference type="Google" id="ProtNLM"/>
    </source>
</evidence>
<dbReference type="AlphaFoldDB" id="J3L1C7"/>
<accession>J3L1C7</accession>
<protein>
    <recommendedName>
        <fullName evidence="3">Rx N-terminal domain-containing protein</fullName>
    </recommendedName>
</protein>